<proteinExistence type="predicted"/>
<protein>
    <submittedName>
        <fullName evidence="1">Uncharacterized protein</fullName>
    </submittedName>
</protein>
<gene>
    <name evidence="1" type="ORF">MACH21_17890</name>
</gene>
<dbReference type="AlphaFoldDB" id="A0AA48H8C5"/>
<dbReference type="KEGG" id="rmai:MACH21_17890"/>
<keyword evidence="2" id="KW-1185">Reference proteome</keyword>
<evidence type="ECO:0000313" key="2">
    <source>
        <dbReference type="Proteomes" id="UP001337723"/>
    </source>
</evidence>
<name>A0AA48H8C5_9RHOB</name>
<dbReference type="EMBL" id="AP027266">
    <property type="protein sequence ID" value="BDW85612.1"/>
    <property type="molecule type" value="Genomic_DNA"/>
</dbReference>
<reference evidence="1 2" key="1">
    <citation type="submission" date="2023-01" db="EMBL/GenBank/DDBJ databases">
        <title>Complete genome sequence of Roseicyclus marinus strain Dej080120_10.</title>
        <authorList>
            <person name="Ueki S."/>
            <person name="Maruyama F."/>
        </authorList>
    </citation>
    <scope>NUCLEOTIDE SEQUENCE [LARGE SCALE GENOMIC DNA]</scope>
    <source>
        <strain evidence="1 2">Dej080120_10</strain>
    </source>
</reference>
<organism evidence="1 2">
    <name type="scientific">Roseicyclus marinus</name>
    <dbReference type="NCBI Taxonomy" id="2161673"/>
    <lineage>
        <taxon>Bacteria</taxon>
        <taxon>Pseudomonadati</taxon>
        <taxon>Pseudomonadota</taxon>
        <taxon>Alphaproteobacteria</taxon>
        <taxon>Rhodobacterales</taxon>
        <taxon>Roseobacteraceae</taxon>
        <taxon>Roseicyclus</taxon>
    </lineage>
</organism>
<sequence>MDAIEAQEMGVGLDRAEVVDRDHLDIRASRFDDGAQHVAADASESVDGDFDGHVSLPMIAYRACAGGAVSGNIACVA</sequence>
<evidence type="ECO:0000313" key="1">
    <source>
        <dbReference type="EMBL" id="BDW85612.1"/>
    </source>
</evidence>
<accession>A0AA48H8C5</accession>
<dbReference type="Proteomes" id="UP001337723">
    <property type="component" value="Chromosome"/>
</dbReference>